<dbReference type="InterPro" id="IPR008620">
    <property type="entry name" value="FixH"/>
</dbReference>
<keyword evidence="1" id="KW-0472">Membrane</keyword>
<accession>A0A5C6DNM0</accession>
<sequence>MNSESNRIANHRAAIRWGGFVVALLTAQVAVGVVAVVLATNDPSAAVLPDYYEKALHWDDQVQAEAASRELGWKLTLLPMKEGSKVGLQGQLLDVDGAPISIASGTLELYHHSHASEIDRIQLPVSSEGTFGITGCVPIDGLWQANIDLVDSDGNRFVQSQVVMVHNPKHSNSEGS</sequence>
<dbReference type="Proteomes" id="UP000319143">
    <property type="component" value="Unassembled WGS sequence"/>
</dbReference>
<evidence type="ECO:0000313" key="3">
    <source>
        <dbReference type="Proteomes" id="UP000319143"/>
    </source>
</evidence>
<dbReference type="OrthoDB" id="288113at2"/>
<reference evidence="2 3" key="1">
    <citation type="submission" date="2019-02" db="EMBL/GenBank/DDBJ databases">
        <title>Deep-cultivation of Planctomycetes and their phenomic and genomic characterization uncovers novel biology.</title>
        <authorList>
            <person name="Wiegand S."/>
            <person name="Jogler M."/>
            <person name="Boedeker C."/>
            <person name="Pinto D."/>
            <person name="Vollmers J."/>
            <person name="Rivas-Marin E."/>
            <person name="Kohn T."/>
            <person name="Peeters S.H."/>
            <person name="Heuer A."/>
            <person name="Rast P."/>
            <person name="Oberbeckmann S."/>
            <person name="Bunk B."/>
            <person name="Jeske O."/>
            <person name="Meyerdierks A."/>
            <person name="Storesund J.E."/>
            <person name="Kallscheuer N."/>
            <person name="Luecker S."/>
            <person name="Lage O.M."/>
            <person name="Pohl T."/>
            <person name="Merkel B.J."/>
            <person name="Hornburger P."/>
            <person name="Mueller R.-W."/>
            <person name="Bruemmer F."/>
            <person name="Labrenz M."/>
            <person name="Spormann A.M."/>
            <person name="Op Den Camp H."/>
            <person name="Overmann J."/>
            <person name="Amann R."/>
            <person name="Jetten M.S.M."/>
            <person name="Mascher T."/>
            <person name="Medema M.H."/>
            <person name="Devos D.P."/>
            <person name="Kaster A.-K."/>
            <person name="Ovreas L."/>
            <person name="Rohde M."/>
            <person name="Galperin M.Y."/>
            <person name="Jogler C."/>
        </authorList>
    </citation>
    <scope>NUCLEOTIDE SEQUENCE [LARGE SCALE GENOMIC DNA]</scope>
    <source>
        <strain evidence="2 3">Poly41</strain>
    </source>
</reference>
<dbReference type="Pfam" id="PF05751">
    <property type="entry name" value="FixH"/>
    <property type="match status" value="1"/>
</dbReference>
<proteinExistence type="predicted"/>
<keyword evidence="1" id="KW-1133">Transmembrane helix</keyword>
<gene>
    <name evidence="2" type="ORF">Poly41_29160</name>
</gene>
<dbReference type="EMBL" id="SJPV01000004">
    <property type="protein sequence ID" value="TWU38440.1"/>
    <property type="molecule type" value="Genomic_DNA"/>
</dbReference>
<name>A0A5C6DNM0_9BACT</name>
<comment type="caution">
    <text evidence="2">The sequence shown here is derived from an EMBL/GenBank/DDBJ whole genome shotgun (WGS) entry which is preliminary data.</text>
</comment>
<organism evidence="2 3">
    <name type="scientific">Novipirellula artificiosorum</name>
    <dbReference type="NCBI Taxonomy" id="2528016"/>
    <lineage>
        <taxon>Bacteria</taxon>
        <taxon>Pseudomonadati</taxon>
        <taxon>Planctomycetota</taxon>
        <taxon>Planctomycetia</taxon>
        <taxon>Pirellulales</taxon>
        <taxon>Pirellulaceae</taxon>
        <taxon>Novipirellula</taxon>
    </lineage>
</organism>
<dbReference type="AlphaFoldDB" id="A0A5C6DNM0"/>
<protein>
    <submittedName>
        <fullName evidence="2">FixH</fullName>
    </submittedName>
</protein>
<keyword evidence="1" id="KW-0812">Transmembrane</keyword>
<feature type="transmembrane region" description="Helical" evidence="1">
    <location>
        <begin position="20"/>
        <end position="39"/>
    </location>
</feature>
<evidence type="ECO:0000256" key="1">
    <source>
        <dbReference type="SAM" id="Phobius"/>
    </source>
</evidence>
<evidence type="ECO:0000313" key="2">
    <source>
        <dbReference type="EMBL" id="TWU38440.1"/>
    </source>
</evidence>
<dbReference type="RefSeq" id="WP_146526748.1">
    <property type="nucleotide sequence ID" value="NZ_SJPV01000004.1"/>
</dbReference>
<keyword evidence="3" id="KW-1185">Reference proteome</keyword>